<feature type="region of interest" description="Disordered" evidence="7">
    <location>
        <begin position="1"/>
        <end position="70"/>
    </location>
</feature>
<feature type="domain" description="Protein kinase" evidence="8">
    <location>
        <begin position="240"/>
        <end position="687"/>
    </location>
</feature>
<keyword evidence="10" id="KW-1185">Reference proteome</keyword>
<dbReference type="GO" id="GO:0005524">
    <property type="term" value="F:ATP binding"/>
    <property type="evidence" value="ECO:0007669"/>
    <property type="project" value="UniProtKB-KW"/>
</dbReference>
<dbReference type="Pfam" id="PF00069">
    <property type="entry name" value="Pkinase"/>
    <property type="match status" value="1"/>
</dbReference>
<comment type="caution">
    <text evidence="9">The sequence shown here is derived from an EMBL/GenBank/DDBJ whole genome shotgun (WGS) entry which is preliminary data.</text>
</comment>
<dbReference type="FunFam" id="3.30.200.20:FF:000875">
    <property type="entry name" value="Protein kinase-like protein"/>
    <property type="match status" value="1"/>
</dbReference>
<dbReference type="PANTHER" id="PTHR24056">
    <property type="entry name" value="CELL DIVISION PROTEIN KINASE"/>
    <property type="match status" value="1"/>
</dbReference>
<dbReference type="InterPro" id="IPR050108">
    <property type="entry name" value="CDK"/>
</dbReference>
<dbReference type="GO" id="GO:0004674">
    <property type="term" value="F:protein serine/threonine kinase activity"/>
    <property type="evidence" value="ECO:0007669"/>
    <property type="project" value="UniProtKB-KW"/>
</dbReference>
<evidence type="ECO:0000256" key="5">
    <source>
        <dbReference type="ARBA" id="ARBA00022777"/>
    </source>
</evidence>
<keyword evidence="6" id="KW-0067">ATP-binding</keyword>
<gene>
    <name evidence="9" type="ORF">ABB37_02310</name>
</gene>
<dbReference type="VEuPathDB" id="TriTrypDB:LpyrH10_03_4610"/>
<dbReference type="RefSeq" id="XP_015662719.1">
    <property type="nucleotide sequence ID" value="XM_015799241.1"/>
</dbReference>
<dbReference type="PROSITE" id="PS00108">
    <property type="entry name" value="PROTEIN_KINASE_ST"/>
    <property type="match status" value="1"/>
</dbReference>
<feature type="compositionally biased region" description="Low complexity" evidence="7">
    <location>
        <begin position="44"/>
        <end position="60"/>
    </location>
</feature>
<dbReference type="InterPro" id="IPR000719">
    <property type="entry name" value="Prot_kinase_dom"/>
</dbReference>
<dbReference type="GeneID" id="26902605"/>
<feature type="compositionally biased region" description="Polar residues" evidence="7">
    <location>
        <begin position="268"/>
        <end position="291"/>
    </location>
</feature>
<evidence type="ECO:0000313" key="9">
    <source>
        <dbReference type="EMBL" id="KPA84280.1"/>
    </source>
</evidence>
<dbReference type="Proteomes" id="UP000037923">
    <property type="component" value="Unassembled WGS sequence"/>
</dbReference>
<feature type="compositionally biased region" description="Pro residues" evidence="7">
    <location>
        <begin position="61"/>
        <end position="70"/>
    </location>
</feature>
<dbReference type="GO" id="GO:0005634">
    <property type="term" value="C:nucleus"/>
    <property type="evidence" value="ECO:0007669"/>
    <property type="project" value="TreeGrafter"/>
</dbReference>
<feature type="compositionally biased region" description="Low complexity" evidence="7">
    <location>
        <begin position="117"/>
        <end position="129"/>
    </location>
</feature>
<evidence type="ECO:0000256" key="7">
    <source>
        <dbReference type="SAM" id="MobiDB-lite"/>
    </source>
</evidence>
<proteinExistence type="inferred from homology"/>
<dbReference type="SUPFAM" id="SSF56112">
    <property type="entry name" value="Protein kinase-like (PK-like)"/>
    <property type="match status" value="1"/>
</dbReference>
<evidence type="ECO:0000256" key="6">
    <source>
        <dbReference type="ARBA" id="ARBA00022840"/>
    </source>
</evidence>
<sequence length="754" mass="80735">MPVSSLLERMRKKLQEKAAAAGGSKSGPADSTNVGSSNTGEDGALSNSNAPQNSSSNYAPPAMPLPPPVFASPSSARLDYRDTANDPLCVPFTADMAAPILTQLLHTFSPTEIEPADAANASTAPASTDKPSDVPIESERESPTSATAHFTAGVHGDARSVQRSTAVVDEAARHLREFLAVVVHDDTSAAEASSPAPSTTTSTTPTTSLYEDTAYVKACALGRVDVSGAVRPMCRDVQRYKRVGSISQGVYGVVFRAVAADDDGDAAPNSTDEVANSKTAVPTTNSSSATPSLPLRKSYALKHIKKMWLEDSQIGFPPYLMREIDLLLRLRHPNVMGARELVLLDPTPLPQPRPMLAVSMGPASHVAHSRRRPREAVDVTADHSPGDASSVPHHPKPRKDSLTAAASDSGNSDAASAPARPLAAVGAVGETKDVFLVMDFCPFDLTTYMRRYRTTPTGQIPYFHVTSRNAHPGAAANYVARAKSIAYQLFNAVAFMHANRVLHRDLKTSNVLLDDDGYVKVCDFGLGRLYREGQSLTPTVVTLMYRAPELHLGVVDYSHKMDVWSLGCILAELFLRRPLFHASTDSNHLLAVCDVIGIPTEETFAGLYHLPQTKVMMQSLPRWNRVSRLADLFKPGATMSTPSHGDMPVAAEAALLPAEGLELLQSIFQWNPRRRPSAEDVLRHSFFHTEPLPCAPAELMHPVPWKDAAPPASSSSSNTTTSPIADCAPGHGDDVDGGSAIIGGSCPSSSRRKR</sequence>
<feature type="region of interest" description="Disordered" evidence="7">
    <location>
        <begin position="703"/>
        <end position="754"/>
    </location>
</feature>
<dbReference type="InterPro" id="IPR008271">
    <property type="entry name" value="Ser/Thr_kinase_AS"/>
</dbReference>
<dbReference type="FunFam" id="1.10.510.10:FF:001063">
    <property type="entry name" value="Protein kinase-like protein"/>
    <property type="match status" value="1"/>
</dbReference>
<dbReference type="InterPro" id="IPR011009">
    <property type="entry name" value="Kinase-like_dom_sf"/>
</dbReference>
<feature type="region of interest" description="Disordered" evidence="7">
    <location>
        <begin position="264"/>
        <end position="293"/>
    </location>
</feature>
<evidence type="ECO:0000259" key="8">
    <source>
        <dbReference type="PROSITE" id="PS50011"/>
    </source>
</evidence>
<reference evidence="9 10" key="1">
    <citation type="submission" date="2015-07" db="EMBL/GenBank/DDBJ databases">
        <title>High-quality genome of monoxenous trypanosomatid Leptomonas pyrrhocoris.</title>
        <authorList>
            <person name="Flegontov P."/>
            <person name="Butenko A."/>
            <person name="Firsov S."/>
            <person name="Vlcek C."/>
            <person name="Logacheva M.D."/>
            <person name="Field M."/>
            <person name="Filatov D."/>
            <person name="Flegontova O."/>
            <person name="Gerasimov E."/>
            <person name="Jackson A.P."/>
            <person name="Kelly S."/>
            <person name="Opperdoes F."/>
            <person name="O'Reilly A."/>
            <person name="Votypka J."/>
            <person name="Yurchenko V."/>
            <person name="Lukes J."/>
        </authorList>
    </citation>
    <scope>NUCLEOTIDE SEQUENCE [LARGE SCALE GENOMIC DNA]</scope>
    <source>
        <strain evidence="9">H10</strain>
    </source>
</reference>
<feature type="compositionally biased region" description="Polar residues" evidence="7">
    <location>
        <begin position="29"/>
        <end position="40"/>
    </location>
</feature>
<feature type="compositionally biased region" description="Low complexity" evidence="7">
    <location>
        <begin position="189"/>
        <end position="206"/>
    </location>
</feature>
<feature type="region of interest" description="Disordered" evidence="7">
    <location>
        <begin position="187"/>
        <end position="206"/>
    </location>
</feature>
<organism evidence="9 10">
    <name type="scientific">Leptomonas pyrrhocoris</name>
    <name type="common">Firebug parasite</name>
    <dbReference type="NCBI Taxonomy" id="157538"/>
    <lineage>
        <taxon>Eukaryota</taxon>
        <taxon>Discoba</taxon>
        <taxon>Euglenozoa</taxon>
        <taxon>Kinetoplastea</taxon>
        <taxon>Metakinetoplastina</taxon>
        <taxon>Trypanosomatida</taxon>
        <taxon>Trypanosomatidae</taxon>
        <taxon>Leishmaniinae</taxon>
        <taxon>Leptomonas</taxon>
    </lineage>
</organism>
<dbReference type="PANTHER" id="PTHR24056:SF107">
    <property type="entry name" value="CYCLIN-DEPENDENT KINASE 11A-RELATED"/>
    <property type="match status" value="1"/>
</dbReference>
<evidence type="ECO:0000313" key="10">
    <source>
        <dbReference type="Proteomes" id="UP000037923"/>
    </source>
</evidence>
<name>A0A0M9G7J1_LEPPY</name>
<evidence type="ECO:0000256" key="2">
    <source>
        <dbReference type="ARBA" id="ARBA00022527"/>
    </source>
</evidence>
<evidence type="ECO:0000256" key="1">
    <source>
        <dbReference type="ARBA" id="ARBA00006485"/>
    </source>
</evidence>
<feature type="compositionally biased region" description="Basic and acidic residues" evidence="7">
    <location>
        <begin position="374"/>
        <end position="385"/>
    </location>
</feature>
<keyword evidence="5 9" id="KW-0418">Kinase</keyword>
<evidence type="ECO:0000256" key="4">
    <source>
        <dbReference type="ARBA" id="ARBA00022741"/>
    </source>
</evidence>
<evidence type="ECO:0000256" key="3">
    <source>
        <dbReference type="ARBA" id="ARBA00022679"/>
    </source>
</evidence>
<feature type="compositionally biased region" description="Low complexity" evidence="7">
    <location>
        <begin position="17"/>
        <end position="27"/>
    </location>
</feature>
<dbReference type="PROSITE" id="PS50011">
    <property type="entry name" value="PROTEIN_KINASE_DOM"/>
    <property type="match status" value="1"/>
</dbReference>
<feature type="compositionally biased region" description="Low complexity" evidence="7">
    <location>
        <begin position="404"/>
        <end position="417"/>
    </location>
</feature>
<keyword evidence="3" id="KW-0808">Transferase</keyword>
<dbReference type="Gene3D" id="3.30.200.20">
    <property type="entry name" value="Phosphorylase Kinase, domain 1"/>
    <property type="match status" value="1"/>
</dbReference>
<keyword evidence="4" id="KW-0547">Nucleotide-binding</keyword>
<dbReference type="OrthoDB" id="273318at2759"/>
<comment type="similarity">
    <text evidence="1">Belongs to the protein kinase superfamily. CMGC Ser/Thr protein kinase family. CDC2/CDKX subfamily.</text>
</comment>
<dbReference type="GO" id="GO:0007346">
    <property type="term" value="P:regulation of mitotic cell cycle"/>
    <property type="evidence" value="ECO:0007669"/>
    <property type="project" value="TreeGrafter"/>
</dbReference>
<dbReference type="AlphaFoldDB" id="A0A0M9G7J1"/>
<dbReference type="SMART" id="SM00220">
    <property type="entry name" value="S_TKc"/>
    <property type="match status" value="1"/>
</dbReference>
<feature type="compositionally biased region" description="Low complexity" evidence="7">
    <location>
        <begin position="708"/>
        <end position="723"/>
    </location>
</feature>
<keyword evidence="2" id="KW-0723">Serine/threonine-protein kinase</keyword>
<feature type="region of interest" description="Disordered" evidence="7">
    <location>
        <begin position="354"/>
        <end position="417"/>
    </location>
</feature>
<dbReference type="OMA" id="HIKKMWL"/>
<feature type="region of interest" description="Disordered" evidence="7">
    <location>
        <begin position="117"/>
        <end position="146"/>
    </location>
</feature>
<dbReference type="EMBL" id="LGTL01000003">
    <property type="protein sequence ID" value="KPA84280.1"/>
    <property type="molecule type" value="Genomic_DNA"/>
</dbReference>
<protein>
    <submittedName>
        <fullName evidence="9">Protein kinase-like protein</fullName>
    </submittedName>
</protein>
<dbReference type="Gene3D" id="1.10.510.10">
    <property type="entry name" value="Transferase(Phosphotransferase) domain 1"/>
    <property type="match status" value="1"/>
</dbReference>
<accession>A0A0M9G7J1</accession>